<accession>A0A0G1PNL1</accession>
<dbReference type="GO" id="GO:0004523">
    <property type="term" value="F:RNA-DNA hybrid ribonuclease activity"/>
    <property type="evidence" value="ECO:0007669"/>
    <property type="project" value="InterPro"/>
</dbReference>
<dbReference type="Pfam" id="PF13456">
    <property type="entry name" value="RVT_3"/>
    <property type="match status" value="1"/>
</dbReference>
<evidence type="ECO:0000259" key="1">
    <source>
        <dbReference type="PROSITE" id="PS50879"/>
    </source>
</evidence>
<dbReference type="PANTHER" id="PTHR46387:SF2">
    <property type="entry name" value="RIBONUCLEASE HI"/>
    <property type="match status" value="1"/>
</dbReference>
<dbReference type="Gene3D" id="3.30.420.10">
    <property type="entry name" value="Ribonuclease H-like superfamily/Ribonuclease H"/>
    <property type="match status" value="1"/>
</dbReference>
<dbReference type="InterPro" id="IPR012337">
    <property type="entry name" value="RNaseH-like_sf"/>
</dbReference>
<dbReference type="InterPro" id="IPR036397">
    <property type="entry name" value="RNaseH_sf"/>
</dbReference>
<proteinExistence type="predicted"/>
<reference evidence="2 3" key="1">
    <citation type="journal article" date="2015" name="Nature">
        <title>rRNA introns, odd ribosomes, and small enigmatic genomes across a large radiation of phyla.</title>
        <authorList>
            <person name="Brown C.T."/>
            <person name="Hug L.A."/>
            <person name="Thomas B.C."/>
            <person name="Sharon I."/>
            <person name="Castelle C.J."/>
            <person name="Singh A."/>
            <person name="Wilkins M.J."/>
            <person name="Williams K.H."/>
            <person name="Banfield J.F."/>
        </authorList>
    </citation>
    <scope>NUCLEOTIDE SEQUENCE [LARGE SCALE GENOMIC DNA]</scope>
</reference>
<dbReference type="EMBL" id="LCMG01000002">
    <property type="protein sequence ID" value="KKU34257.1"/>
    <property type="molecule type" value="Genomic_DNA"/>
</dbReference>
<feature type="domain" description="RNase H type-1" evidence="1">
    <location>
        <begin position="4"/>
        <end position="139"/>
    </location>
</feature>
<sequence length="142" mass="16059">MEEAIKKVRMYTDGGSRGNPGPAACAAVIKRMEDGEEKENLDQVSEYLGKTTNNQAEYMAIIRGLEKAKALGAQEVEVVMDSELAVKQLNREYKVKDPGIAARFLEVWNVTQAFRHVTFRHVRREQNQEADALVNECLDNHH</sequence>
<evidence type="ECO:0000313" key="2">
    <source>
        <dbReference type="EMBL" id="KKU34257.1"/>
    </source>
</evidence>
<dbReference type="Proteomes" id="UP000034705">
    <property type="component" value="Unassembled WGS sequence"/>
</dbReference>
<comment type="caution">
    <text evidence="2">The sequence shown here is derived from an EMBL/GenBank/DDBJ whole genome shotgun (WGS) entry which is preliminary data.</text>
</comment>
<dbReference type="PROSITE" id="PS50879">
    <property type="entry name" value="RNASE_H_1"/>
    <property type="match status" value="1"/>
</dbReference>
<evidence type="ECO:0000313" key="3">
    <source>
        <dbReference type="Proteomes" id="UP000034705"/>
    </source>
</evidence>
<organism evidence="2 3">
    <name type="scientific">Candidatus Uhrbacteria bacterium GW2011_GWF2_46_218</name>
    <dbReference type="NCBI Taxonomy" id="1619001"/>
    <lineage>
        <taxon>Bacteria</taxon>
        <taxon>Candidatus Uhriibacteriota</taxon>
    </lineage>
</organism>
<dbReference type="SUPFAM" id="SSF53098">
    <property type="entry name" value="Ribonuclease H-like"/>
    <property type="match status" value="1"/>
</dbReference>
<dbReference type="AlphaFoldDB" id="A0A0G1PNL1"/>
<dbReference type="GO" id="GO:0003676">
    <property type="term" value="F:nucleic acid binding"/>
    <property type="evidence" value="ECO:0007669"/>
    <property type="project" value="InterPro"/>
</dbReference>
<protein>
    <submittedName>
        <fullName evidence="2">Ribonuclease H</fullName>
    </submittedName>
</protein>
<dbReference type="PANTHER" id="PTHR46387">
    <property type="entry name" value="POLYNUCLEOTIDYL TRANSFERASE, RIBONUCLEASE H-LIKE SUPERFAMILY PROTEIN"/>
    <property type="match status" value="1"/>
</dbReference>
<gene>
    <name evidence="2" type="ORF">UX45_C0002G0054</name>
</gene>
<dbReference type="CDD" id="cd09279">
    <property type="entry name" value="RNase_HI_like"/>
    <property type="match status" value="1"/>
</dbReference>
<dbReference type="InterPro" id="IPR002156">
    <property type="entry name" value="RNaseH_domain"/>
</dbReference>
<name>A0A0G1PNL1_9BACT</name>